<accession>A0A239L5E0</accession>
<feature type="chain" id="PRO_5012218598" evidence="5">
    <location>
        <begin position="24"/>
        <end position="454"/>
    </location>
</feature>
<keyword evidence="7" id="KW-0121">Carboxypeptidase</keyword>
<keyword evidence="4" id="KW-0862">Zinc</keyword>
<feature type="signal peptide" evidence="5">
    <location>
        <begin position="1"/>
        <end position="23"/>
    </location>
</feature>
<feature type="domain" description="Peptidase M20 dimerisation" evidence="6">
    <location>
        <begin position="235"/>
        <end position="352"/>
    </location>
</feature>
<dbReference type="PANTHER" id="PTHR43808:SF32">
    <property type="entry name" value="ARGE_DAPE-RELATED DEACYLASE"/>
    <property type="match status" value="1"/>
</dbReference>
<keyword evidence="3" id="KW-0378">Hydrolase</keyword>
<dbReference type="InterPro" id="IPR036264">
    <property type="entry name" value="Bact_exopeptidase_dim_dom"/>
</dbReference>
<dbReference type="InterPro" id="IPR011650">
    <property type="entry name" value="Peptidase_M20_dimer"/>
</dbReference>
<name>A0A239L5E0_9BACT</name>
<dbReference type="PANTHER" id="PTHR43808">
    <property type="entry name" value="ACETYLORNITHINE DEACETYLASE"/>
    <property type="match status" value="1"/>
</dbReference>
<dbReference type="PROSITE" id="PS00758">
    <property type="entry name" value="ARGE_DAPE_CPG2_1"/>
    <property type="match status" value="1"/>
</dbReference>
<dbReference type="Gene3D" id="3.40.630.10">
    <property type="entry name" value="Zn peptidases"/>
    <property type="match status" value="1"/>
</dbReference>
<dbReference type="EMBL" id="FZOU01000006">
    <property type="protein sequence ID" value="SNT25545.1"/>
    <property type="molecule type" value="Genomic_DNA"/>
</dbReference>
<dbReference type="Gene3D" id="3.30.70.360">
    <property type="match status" value="1"/>
</dbReference>
<dbReference type="InterPro" id="IPR002933">
    <property type="entry name" value="Peptidase_M20"/>
</dbReference>
<dbReference type="RefSeq" id="WP_089409451.1">
    <property type="nucleotide sequence ID" value="NZ_FZOU01000006.1"/>
</dbReference>
<sequence>MPINTPSRLLTLAATLLATPVFAQNAPKVLATNPAETAIVKSVEAENPVAVALLEKLVNINSGTMNLPGVLKVKDILQPEIEALGFKTRWNPMDREVGRAGDLVAEHPCPKGTGKCGKRILLIGHMDTVFEPSSTFQRYAIVPDTGGKVATGPGVADMKGGLVIMLSALKAMKAAGVLDRSEITIVLAGDEERFGKPSSISRKDLIDAGKRSDVALEFENSGRDGGLDGVDTVRIGRRSSIAWHLETTGRTGHSSQVCNETMGCGAIYELVRILDQFRTELPENGLTFNVGLVLGGATAKLNAENTGGVATGKVNVVAPAALANGDIRTLNEEQTVRVKKKMEAIVRDHLAKTGATLDFEDGYPAMGATPASEALLAKLQAVNDTLGFPRMNVTDPIQGGAGDIAFVAPYVAGLVGTGAFGAGAHAEGETIYLDSLETQAKRYAVLMYRLGLEK</sequence>
<dbReference type="InterPro" id="IPR050072">
    <property type="entry name" value="Peptidase_M20A"/>
</dbReference>
<dbReference type="AlphaFoldDB" id="A0A239L5E0"/>
<dbReference type="GO" id="GO:0004180">
    <property type="term" value="F:carboxypeptidase activity"/>
    <property type="evidence" value="ECO:0007669"/>
    <property type="project" value="UniProtKB-KW"/>
</dbReference>
<evidence type="ECO:0000256" key="2">
    <source>
        <dbReference type="ARBA" id="ARBA00022723"/>
    </source>
</evidence>
<evidence type="ECO:0000259" key="6">
    <source>
        <dbReference type="Pfam" id="PF07687"/>
    </source>
</evidence>
<keyword evidence="8" id="KW-1185">Reference proteome</keyword>
<comment type="cofactor">
    <cofactor evidence="1">
        <name>Zn(2+)</name>
        <dbReference type="ChEBI" id="CHEBI:29105"/>
    </cofactor>
</comment>
<proteinExistence type="predicted"/>
<dbReference type="Pfam" id="PF01546">
    <property type="entry name" value="Peptidase_M20"/>
    <property type="match status" value="1"/>
</dbReference>
<evidence type="ECO:0000256" key="4">
    <source>
        <dbReference type="ARBA" id="ARBA00022833"/>
    </source>
</evidence>
<evidence type="ECO:0000256" key="5">
    <source>
        <dbReference type="SAM" id="SignalP"/>
    </source>
</evidence>
<reference evidence="7 8" key="1">
    <citation type="submission" date="2017-06" db="EMBL/GenBank/DDBJ databases">
        <authorList>
            <person name="Kim H.J."/>
            <person name="Triplett B.A."/>
        </authorList>
    </citation>
    <scope>NUCLEOTIDE SEQUENCE [LARGE SCALE GENOMIC DNA]</scope>
    <source>
        <strain evidence="7 8">DSM 18704</strain>
    </source>
</reference>
<keyword evidence="7" id="KW-0645">Protease</keyword>
<keyword evidence="5" id="KW-0732">Signal</keyword>
<evidence type="ECO:0000256" key="3">
    <source>
        <dbReference type="ARBA" id="ARBA00022801"/>
    </source>
</evidence>
<evidence type="ECO:0000256" key="1">
    <source>
        <dbReference type="ARBA" id="ARBA00001947"/>
    </source>
</evidence>
<evidence type="ECO:0000313" key="7">
    <source>
        <dbReference type="EMBL" id="SNT25545.1"/>
    </source>
</evidence>
<keyword evidence="2" id="KW-0479">Metal-binding</keyword>
<protein>
    <submittedName>
        <fullName evidence="7">Glutamate carboxypeptidase</fullName>
    </submittedName>
</protein>
<evidence type="ECO:0000313" key="8">
    <source>
        <dbReference type="Proteomes" id="UP000198356"/>
    </source>
</evidence>
<organism evidence="7 8">
    <name type="scientific">Granulicella rosea</name>
    <dbReference type="NCBI Taxonomy" id="474952"/>
    <lineage>
        <taxon>Bacteria</taxon>
        <taxon>Pseudomonadati</taxon>
        <taxon>Acidobacteriota</taxon>
        <taxon>Terriglobia</taxon>
        <taxon>Terriglobales</taxon>
        <taxon>Acidobacteriaceae</taxon>
        <taxon>Granulicella</taxon>
    </lineage>
</organism>
<dbReference type="GO" id="GO:0046872">
    <property type="term" value="F:metal ion binding"/>
    <property type="evidence" value="ECO:0007669"/>
    <property type="project" value="UniProtKB-KW"/>
</dbReference>
<dbReference type="SUPFAM" id="SSF53187">
    <property type="entry name" value="Zn-dependent exopeptidases"/>
    <property type="match status" value="1"/>
</dbReference>
<dbReference type="Pfam" id="PF07687">
    <property type="entry name" value="M20_dimer"/>
    <property type="match status" value="1"/>
</dbReference>
<dbReference type="Proteomes" id="UP000198356">
    <property type="component" value="Unassembled WGS sequence"/>
</dbReference>
<dbReference type="OrthoDB" id="9776600at2"/>
<dbReference type="InterPro" id="IPR001261">
    <property type="entry name" value="ArgE/DapE_CS"/>
</dbReference>
<gene>
    <name evidence="7" type="ORF">SAMN05421770_106115</name>
</gene>
<dbReference type="SUPFAM" id="SSF55031">
    <property type="entry name" value="Bacterial exopeptidase dimerisation domain"/>
    <property type="match status" value="1"/>
</dbReference>